<dbReference type="Gene3D" id="3.30.70.3450">
    <property type="match status" value="1"/>
</dbReference>
<dbReference type="GO" id="GO:0008610">
    <property type="term" value="P:lipid biosynthetic process"/>
    <property type="evidence" value="ECO:0007669"/>
    <property type="project" value="InterPro"/>
</dbReference>
<dbReference type="Pfam" id="PF02913">
    <property type="entry name" value="FAD-oxidase_C"/>
    <property type="match status" value="1"/>
</dbReference>
<dbReference type="OrthoDB" id="9767256at2"/>
<accession>A0A062XZP4</accession>
<protein>
    <recommendedName>
        <fullName evidence="8">FAD-binding PCMH-type domain-containing protein</fullName>
    </recommendedName>
</protein>
<dbReference type="GO" id="GO:0071949">
    <property type="term" value="F:FAD binding"/>
    <property type="evidence" value="ECO:0007669"/>
    <property type="project" value="InterPro"/>
</dbReference>
<dbReference type="InterPro" id="IPR016164">
    <property type="entry name" value="FAD-linked_Oxase-like_C"/>
</dbReference>
<dbReference type="EMBL" id="JMFG01000020">
    <property type="protein sequence ID" value="KDA53606.1"/>
    <property type="molecule type" value="Genomic_DNA"/>
</dbReference>
<evidence type="ECO:0000256" key="6">
    <source>
        <dbReference type="PIRSR" id="PIRSR625650-3"/>
    </source>
</evidence>
<dbReference type="Pfam" id="PF01565">
    <property type="entry name" value="FAD_binding_4"/>
    <property type="match status" value="1"/>
</dbReference>
<evidence type="ECO:0000313" key="9">
    <source>
        <dbReference type="EMBL" id="KDA53606.1"/>
    </source>
</evidence>
<evidence type="ECO:0000256" key="1">
    <source>
        <dbReference type="ARBA" id="ARBA00008000"/>
    </source>
</evidence>
<evidence type="ECO:0000256" key="3">
    <source>
        <dbReference type="ARBA" id="ARBA00022827"/>
    </source>
</evidence>
<proteinExistence type="inferred from homology"/>
<dbReference type="InterPro" id="IPR036318">
    <property type="entry name" value="FAD-bd_PCMH-like_sf"/>
</dbReference>
<feature type="active site" description="Proton donor/acceptor" evidence="4">
    <location>
        <position position="448"/>
    </location>
</feature>
<keyword evidence="3 6" id="KW-0274">FAD</keyword>
<dbReference type="PROSITE" id="PS51387">
    <property type="entry name" value="FAD_PCMH"/>
    <property type="match status" value="1"/>
</dbReference>
<organism evidence="9 10">
    <name type="scientific">Thermoanaerobaculum aquaticum</name>
    <dbReference type="NCBI Taxonomy" id="1312852"/>
    <lineage>
        <taxon>Bacteria</taxon>
        <taxon>Pseudomonadati</taxon>
        <taxon>Acidobacteriota</taxon>
        <taxon>Thermoanaerobaculia</taxon>
        <taxon>Thermoanaerobaculales</taxon>
        <taxon>Thermoanaerobaculaceae</taxon>
        <taxon>Thermoanaerobaculum</taxon>
    </lineage>
</organism>
<dbReference type="AlphaFoldDB" id="A0A062XZP4"/>
<dbReference type="PANTHER" id="PTHR46568:SF1">
    <property type="entry name" value="ALKYLDIHYDROXYACETONEPHOSPHATE SYNTHASE, PEROXISOMAL"/>
    <property type="match status" value="1"/>
</dbReference>
<dbReference type="Gene3D" id="3.30.465.10">
    <property type="match status" value="1"/>
</dbReference>
<name>A0A062XZP4_9BACT</name>
<dbReference type="InterPro" id="IPR016171">
    <property type="entry name" value="Vanillyl_alc_oxidase_C-sub2"/>
</dbReference>
<feature type="site" description="Important for enzyme activity" evidence="7">
    <location>
        <position position="302"/>
    </location>
</feature>
<dbReference type="Proteomes" id="UP000027284">
    <property type="component" value="Unassembled WGS sequence"/>
</dbReference>
<evidence type="ECO:0000259" key="8">
    <source>
        <dbReference type="PROSITE" id="PS51387"/>
    </source>
</evidence>
<dbReference type="Gene3D" id="3.30.300.330">
    <property type="match status" value="1"/>
</dbReference>
<dbReference type="STRING" id="1312852.EG19_05240"/>
<evidence type="ECO:0000313" key="10">
    <source>
        <dbReference type="Proteomes" id="UP000027284"/>
    </source>
</evidence>
<evidence type="ECO:0000256" key="7">
    <source>
        <dbReference type="PIRSR" id="PIRSR625650-4"/>
    </source>
</evidence>
<dbReference type="Gene3D" id="1.10.45.10">
    <property type="entry name" value="Vanillyl-alcohol Oxidase, Chain A, domain 4"/>
    <property type="match status" value="1"/>
</dbReference>
<dbReference type="RefSeq" id="WP_038049448.1">
    <property type="nucleotide sequence ID" value="NZ_JMFG01000020.1"/>
</dbReference>
<feature type="domain" description="FAD-binding PCMH-type" evidence="8">
    <location>
        <begin position="87"/>
        <end position="267"/>
    </location>
</feature>
<gene>
    <name evidence="9" type="ORF">EG19_05240</name>
</gene>
<dbReference type="InterPro" id="IPR016169">
    <property type="entry name" value="FAD-bd_PCMH_sub2"/>
</dbReference>
<feature type="binding site" evidence="5">
    <location>
        <position position="387"/>
    </location>
    <ligand>
        <name>substrate</name>
    </ligand>
</feature>
<sequence length="532" mass="57298">MKRTRRFGGWGFTDTKVLPPPAALSLLESTLGKGEALPEASPELFRLPKPQKLPRLSGEVKTDGLARLSYCCGQSFPDLLSLRTASWRRFPDAVAFPVSHEEVLALVQRASEQGVVLVPRGGGTSVVGGVSVPEDPRPVVVVSLERLSGLKSLDGRSGLATFGAGTPGPEVEGALSANGFRLGHEPQSFELSTIGGWAATRSAGHRSTGVGKIEDLVAGVEVALPSGTWRLGPLPASAAGPELRKILCGSEGRLGILTSVTVRVQPQSVQEQGLAVLFPSWEEGFEFCRKLLREEPFPEVLRLSDAAETEFGRHLVTAGWAATVVRDFLFSIRRFSRACLLLVGASGKAGKLVSSWGREARRLGGLPLGSGVYRRWLQERFKHPYLRDAFLSSGFGVDTFETAAPWSQLPRLKEAVRAGLERAAATLSIPILLLCHLSHAYPDGASLYFTFFWPLRREEALFQWQGLKRASLEAILQAGGTVSHHHGVGRMHAAYLEREIGPQGLQALKALAHALDPAGILNPGVLFPAEQA</sequence>
<evidence type="ECO:0000256" key="2">
    <source>
        <dbReference type="ARBA" id="ARBA00022630"/>
    </source>
</evidence>
<comment type="cofactor">
    <cofactor evidence="6">
        <name>FAD</name>
        <dbReference type="ChEBI" id="CHEBI:57692"/>
    </cofactor>
</comment>
<reference evidence="9 10" key="1">
    <citation type="submission" date="2014-04" db="EMBL/GenBank/DDBJ databases">
        <title>The Genome Sequence of Thermoanaerobaculum aquaticum MP-01, The First Cultivated Group 23 Acidobacterium.</title>
        <authorList>
            <person name="Stamps B.W."/>
            <person name="Losey N.A."/>
            <person name="Lawson P.A."/>
            <person name="Stevenson B.S."/>
        </authorList>
    </citation>
    <scope>NUCLEOTIDE SEQUENCE [LARGE SCALE GENOMIC DNA]</scope>
    <source>
        <strain evidence="9 10">MP-01</strain>
    </source>
</reference>
<comment type="caution">
    <text evidence="9">The sequence shown here is derived from an EMBL/GenBank/DDBJ whole genome shotgun (WGS) entry which is preliminary data.</text>
</comment>
<keyword evidence="2" id="KW-0285">Flavoprotein</keyword>
<dbReference type="InterPro" id="IPR016166">
    <property type="entry name" value="FAD-bd_PCMH"/>
</dbReference>
<evidence type="ECO:0000256" key="4">
    <source>
        <dbReference type="PIRSR" id="PIRSR625650-1"/>
    </source>
</evidence>
<dbReference type="PANTHER" id="PTHR46568">
    <property type="entry name" value="ALKYLDIHYDROXYACETONEPHOSPHATE SYNTHASE, PEROXISOMAL"/>
    <property type="match status" value="1"/>
</dbReference>
<dbReference type="GO" id="GO:0008609">
    <property type="term" value="F:alkylglycerone-phosphate synthase activity"/>
    <property type="evidence" value="ECO:0007669"/>
    <property type="project" value="InterPro"/>
</dbReference>
<comment type="similarity">
    <text evidence="1">Belongs to the FAD-binding oxidoreductase/transferase type 4 family.</text>
</comment>
<keyword evidence="10" id="KW-1185">Reference proteome</keyword>
<dbReference type="InterPro" id="IPR004113">
    <property type="entry name" value="FAD-bd_oxidored_4_C"/>
</dbReference>
<dbReference type="SUPFAM" id="SSF56176">
    <property type="entry name" value="FAD-binding/transporter-associated domain-like"/>
    <property type="match status" value="1"/>
</dbReference>
<dbReference type="SUPFAM" id="SSF55103">
    <property type="entry name" value="FAD-linked oxidases, C-terminal domain"/>
    <property type="match status" value="1"/>
</dbReference>
<feature type="binding site" evidence="6">
    <location>
        <begin position="119"/>
        <end position="125"/>
    </location>
    <ligand>
        <name>FAD</name>
        <dbReference type="ChEBI" id="CHEBI:57692"/>
    </ligand>
</feature>
<evidence type="ECO:0000256" key="5">
    <source>
        <dbReference type="PIRSR" id="PIRSR625650-2"/>
    </source>
</evidence>
<dbReference type="InterPro" id="IPR025650">
    <property type="entry name" value="Alkyl-DHAP_Synthase"/>
</dbReference>
<dbReference type="InterPro" id="IPR006094">
    <property type="entry name" value="Oxid_FAD_bind_N"/>
</dbReference>